<keyword evidence="2" id="KW-0238">DNA-binding</keyword>
<dbReference type="Proteomes" id="UP001138997">
    <property type="component" value="Unassembled WGS sequence"/>
</dbReference>
<dbReference type="PROSITE" id="PS00356">
    <property type="entry name" value="HTH_LACI_1"/>
    <property type="match status" value="1"/>
</dbReference>
<dbReference type="PANTHER" id="PTHR30146">
    <property type="entry name" value="LACI-RELATED TRANSCRIPTIONAL REPRESSOR"/>
    <property type="match status" value="1"/>
</dbReference>
<feature type="region of interest" description="Disordered" evidence="4">
    <location>
        <begin position="334"/>
        <end position="359"/>
    </location>
</feature>
<dbReference type="AlphaFoldDB" id="A0A9X1SSU0"/>
<dbReference type="RefSeq" id="WP_231439796.1">
    <property type="nucleotide sequence ID" value="NZ_JAJOMB010000003.1"/>
</dbReference>
<comment type="caution">
    <text evidence="7">The sequence shown here is derived from an EMBL/GenBank/DDBJ whole genome shotgun (WGS) entry which is preliminary data.</text>
</comment>
<dbReference type="Gene3D" id="3.40.50.2300">
    <property type="match status" value="2"/>
</dbReference>
<dbReference type="SUPFAM" id="SSF47413">
    <property type="entry name" value="lambda repressor-like DNA-binding domains"/>
    <property type="match status" value="1"/>
</dbReference>
<dbReference type="InterPro" id="IPR028082">
    <property type="entry name" value="Peripla_BP_I"/>
</dbReference>
<gene>
    <name evidence="7" type="ORF">LR394_07280</name>
</gene>
<evidence type="ECO:0000256" key="3">
    <source>
        <dbReference type="ARBA" id="ARBA00023163"/>
    </source>
</evidence>
<evidence type="ECO:0000256" key="1">
    <source>
        <dbReference type="ARBA" id="ARBA00023015"/>
    </source>
</evidence>
<feature type="domain" description="HTH cro/C1-type" evidence="6">
    <location>
        <begin position="7"/>
        <end position="48"/>
    </location>
</feature>
<evidence type="ECO:0000259" key="6">
    <source>
        <dbReference type="PROSITE" id="PS50943"/>
    </source>
</evidence>
<reference evidence="7" key="1">
    <citation type="submission" date="2021-11" db="EMBL/GenBank/DDBJ databases">
        <title>Streptomyces corallinus and Kineosporia corallina sp. nov., two new coral-derived marine actinobacteria.</title>
        <authorList>
            <person name="Buangrab K."/>
            <person name="Sutthacheep M."/>
            <person name="Yeemin T."/>
            <person name="Harunari E."/>
            <person name="Igarashi Y."/>
            <person name="Sripreechasak P."/>
            <person name="Kanchanasin P."/>
            <person name="Tanasupawat S."/>
            <person name="Phongsopitanun W."/>
        </authorList>
    </citation>
    <scope>NUCLEOTIDE SEQUENCE</scope>
    <source>
        <strain evidence="7">JCM 31032</strain>
    </source>
</reference>
<evidence type="ECO:0000313" key="8">
    <source>
        <dbReference type="Proteomes" id="UP001138997"/>
    </source>
</evidence>
<evidence type="ECO:0000313" key="7">
    <source>
        <dbReference type="EMBL" id="MCD5310691.1"/>
    </source>
</evidence>
<evidence type="ECO:0000256" key="2">
    <source>
        <dbReference type="ARBA" id="ARBA00023125"/>
    </source>
</evidence>
<dbReference type="InterPro" id="IPR001387">
    <property type="entry name" value="Cro/C1-type_HTH"/>
</dbReference>
<feature type="domain" description="HTH lacI-type" evidence="5">
    <location>
        <begin position="4"/>
        <end position="58"/>
    </location>
</feature>
<dbReference type="PROSITE" id="PS50943">
    <property type="entry name" value="HTH_CROC1"/>
    <property type="match status" value="1"/>
</dbReference>
<dbReference type="SMART" id="SM00354">
    <property type="entry name" value="HTH_LACI"/>
    <property type="match status" value="1"/>
</dbReference>
<dbReference type="InterPro" id="IPR000843">
    <property type="entry name" value="HTH_LacI"/>
</dbReference>
<keyword evidence="8" id="KW-1185">Reference proteome</keyword>
<dbReference type="SUPFAM" id="SSF53822">
    <property type="entry name" value="Periplasmic binding protein-like I"/>
    <property type="match status" value="1"/>
</dbReference>
<sequence>MKRVAITDVAEAAGVSRSTVSNYLNRPEILSPATSKRIARAIDELGFVPSDAARKISSGDTRTIGYVAFEFTNPFSGVIADAIERRAAENGRTVMIGNSAGSTSRQLEYLELFERKRVSGLIIATLDEIEPRLAEMRRRGTPSVITGRSATTPDQASVSAADSAGGYLAARHLLDIGRRRLAFVGGPFSVKQVSERFDGASRAVQEVSGASLTVLRADDRSMNAGFAAGVEMASRRDQLPDGVFAVNDMVGLGVVRGLTSFGIDVPRDVAVIGFDGDEIAAVSAIPLSTISTPGEAIGETAYDLLLSELGEPVRTFDSRQQIVDPELIVRASTAGDAADAHTLERPSSSGPLDTERPYS</sequence>
<dbReference type="Gene3D" id="1.10.260.40">
    <property type="entry name" value="lambda repressor-like DNA-binding domains"/>
    <property type="match status" value="1"/>
</dbReference>
<dbReference type="GO" id="GO:0000976">
    <property type="term" value="F:transcription cis-regulatory region binding"/>
    <property type="evidence" value="ECO:0007669"/>
    <property type="project" value="TreeGrafter"/>
</dbReference>
<dbReference type="InterPro" id="IPR046335">
    <property type="entry name" value="LacI/GalR-like_sensor"/>
</dbReference>
<keyword evidence="3" id="KW-0804">Transcription</keyword>
<keyword evidence="1" id="KW-0805">Transcription regulation</keyword>
<dbReference type="Pfam" id="PF13377">
    <property type="entry name" value="Peripla_BP_3"/>
    <property type="match status" value="1"/>
</dbReference>
<dbReference type="EMBL" id="JAJOMB010000003">
    <property type="protein sequence ID" value="MCD5310691.1"/>
    <property type="molecule type" value="Genomic_DNA"/>
</dbReference>
<evidence type="ECO:0000259" key="5">
    <source>
        <dbReference type="PROSITE" id="PS50932"/>
    </source>
</evidence>
<dbReference type="InterPro" id="IPR010982">
    <property type="entry name" value="Lambda_DNA-bd_dom_sf"/>
</dbReference>
<evidence type="ECO:0000256" key="4">
    <source>
        <dbReference type="SAM" id="MobiDB-lite"/>
    </source>
</evidence>
<name>A0A9X1SSU0_9ACTN</name>
<dbReference type="Pfam" id="PF00356">
    <property type="entry name" value="LacI"/>
    <property type="match status" value="1"/>
</dbReference>
<dbReference type="PANTHER" id="PTHR30146:SF109">
    <property type="entry name" value="HTH-TYPE TRANSCRIPTIONAL REGULATOR GALS"/>
    <property type="match status" value="1"/>
</dbReference>
<proteinExistence type="predicted"/>
<dbReference type="PROSITE" id="PS50932">
    <property type="entry name" value="HTH_LACI_2"/>
    <property type="match status" value="1"/>
</dbReference>
<dbReference type="GO" id="GO:0003700">
    <property type="term" value="F:DNA-binding transcription factor activity"/>
    <property type="evidence" value="ECO:0007669"/>
    <property type="project" value="TreeGrafter"/>
</dbReference>
<dbReference type="CDD" id="cd01392">
    <property type="entry name" value="HTH_LacI"/>
    <property type="match status" value="1"/>
</dbReference>
<protein>
    <submittedName>
        <fullName evidence="7">LacI family transcriptional regulator</fullName>
    </submittedName>
</protein>
<accession>A0A9X1SSU0</accession>
<organism evidence="7 8">
    <name type="scientific">Kineosporia babensis</name>
    <dbReference type="NCBI Taxonomy" id="499548"/>
    <lineage>
        <taxon>Bacteria</taxon>
        <taxon>Bacillati</taxon>
        <taxon>Actinomycetota</taxon>
        <taxon>Actinomycetes</taxon>
        <taxon>Kineosporiales</taxon>
        <taxon>Kineosporiaceae</taxon>
        <taxon>Kineosporia</taxon>
    </lineage>
</organism>